<dbReference type="EMBL" id="JANBUJ010000764">
    <property type="protein sequence ID" value="KAJ2770264.1"/>
    <property type="molecule type" value="Genomic_DNA"/>
</dbReference>
<gene>
    <name evidence="1" type="ORF">IWQ57_002742</name>
</gene>
<accession>A0ACC1JYX3</accession>
<proteinExistence type="predicted"/>
<dbReference type="Proteomes" id="UP001140234">
    <property type="component" value="Unassembled WGS sequence"/>
</dbReference>
<keyword evidence="2" id="KW-1185">Reference proteome</keyword>
<reference evidence="1" key="1">
    <citation type="submission" date="2022-07" db="EMBL/GenBank/DDBJ databases">
        <title>Phylogenomic reconstructions and comparative analyses of Kickxellomycotina fungi.</title>
        <authorList>
            <person name="Reynolds N.K."/>
            <person name="Stajich J.E."/>
            <person name="Barry K."/>
            <person name="Grigoriev I.V."/>
            <person name="Crous P."/>
            <person name="Smith M.E."/>
        </authorList>
    </citation>
    <scope>NUCLEOTIDE SEQUENCE</scope>
    <source>
        <strain evidence="1">CBS 109366</strain>
    </source>
</reference>
<name>A0ACC1JYX3_9FUNG</name>
<evidence type="ECO:0000313" key="1">
    <source>
        <dbReference type="EMBL" id="KAJ2770264.1"/>
    </source>
</evidence>
<evidence type="ECO:0000313" key="2">
    <source>
        <dbReference type="Proteomes" id="UP001140234"/>
    </source>
</evidence>
<organism evidence="1 2">
    <name type="scientific">Coemansia nantahalensis</name>
    <dbReference type="NCBI Taxonomy" id="2789366"/>
    <lineage>
        <taxon>Eukaryota</taxon>
        <taxon>Fungi</taxon>
        <taxon>Fungi incertae sedis</taxon>
        <taxon>Zoopagomycota</taxon>
        <taxon>Kickxellomycotina</taxon>
        <taxon>Kickxellomycetes</taxon>
        <taxon>Kickxellales</taxon>
        <taxon>Kickxellaceae</taxon>
        <taxon>Coemansia</taxon>
    </lineage>
</organism>
<comment type="caution">
    <text evidence="1">The sequence shown here is derived from an EMBL/GenBank/DDBJ whole genome shotgun (WGS) entry which is preliminary data.</text>
</comment>
<sequence length="313" mass="33578">MPLAELVASATPAAAAEPSAVEHTTADLPAADEPATTDEPTAAAEPTTTDEPATTDEPTAAAEPTTTDEPAAAAETAALVEDLERRLRAAEAAQVNAERTAADAMGLADEVYGRMRAAEEKAAAGASQIAELEARVKELSRQLHAAPAPEPTGAVAEPTESTSSGSSDSEARFAFDRRNSARTLVPSDEQSEPRCYDMPTRARDKGKGRAVEEVPPQHISFDVGLAMARDLEPKLLQEWLDKCCEQGRQLQTAIMERFQQLGDVWVLHPLEQAVDKARTIQLEIDADARQVEYLAHMCNIYRAALRLRMAPAA</sequence>
<protein>
    <submittedName>
        <fullName evidence="1">Uncharacterized protein</fullName>
    </submittedName>
</protein>